<feature type="domain" description="DUF3944" evidence="1">
    <location>
        <begin position="5"/>
        <end position="19"/>
    </location>
</feature>
<dbReference type="AlphaFoldDB" id="A0A8T6BU76"/>
<reference evidence="2 3" key="1">
    <citation type="submission" date="2019-12" db="EMBL/GenBank/DDBJ databases">
        <title>Enteriobacteria Tanzani isolates_10434.</title>
        <authorList>
            <person name="Subbiah M."/>
            <person name="Call D."/>
        </authorList>
    </citation>
    <scope>NUCLEOTIDE SEQUENCE [LARGE SCALE GENOMIC DNA]</scope>
    <source>
        <strain evidence="2 3">10434wG3</strain>
    </source>
</reference>
<evidence type="ECO:0000259" key="1">
    <source>
        <dbReference type="Pfam" id="PF13099"/>
    </source>
</evidence>
<evidence type="ECO:0000313" key="3">
    <source>
        <dbReference type="Proteomes" id="UP000447081"/>
    </source>
</evidence>
<name>A0A8T6BU76_ECOLX</name>
<feature type="non-terminal residue" evidence="2">
    <location>
        <position position="19"/>
    </location>
</feature>
<dbReference type="InterPro" id="IPR025217">
    <property type="entry name" value="DUF3944"/>
</dbReference>
<comment type="caution">
    <text evidence="2">The sequence shown here is derived from an EMBL/GenBank/DDBJ whole genome shotgun (WGS) entry which is preliminary data.</text>
</comment>
<evidence type="ECO:0000313" key="2">
    <source>
        <dbReference type="EMBL" id="MXJ13492.1"/>
    </source>
</evidence>
<dbReference type="Pfam" id="PF13099">
    <property type="entry name" value="DUF3944"/>
    <property type="match status" value="1"/>
</dbReference>
<protein>
    <submittedName>
        <fullName evidence="2">DUF3944 domain-containing protein</fullName>
    </submittedName>
</protein>
<proteinExistence type="predicted"/>
<sequence length="19" mass="2257">MNVNYLNDSDLDFLQHCSE</sequence>
<dbReference type="EMBL" id="WUIG01001882">
    <property type="protein sequence ID" value="MXJ13492.1"/>
    <property type="molecule type" value="Genomic_DNA"/>
</dbReference>
<dbReference type="Proteomes" id="UP000447081">
    <property type="component" value="Unassembled WGS sequence"/>
</dbReference>
<accession>A0A8T6BU76</accession>
<gene>
    <name evidence="2" type="ORF">GRW24_34475</name>
</gene>
<organism evidence="2 3">
    <name type="scientific">Escherichia coli</name>
    <dbReference type="NCBI Taxonomy" id="562"/>
    <lineage>
        <taxon>Bacteria</taxon>
        <taxon>Pseudomonadati</taxon>
        <taxon>Pseudomonadota</taxon>
        <taxon>Gammaproteobacteria</taxon>
        <taxon>Enterobacterales</taxon>
        <taxon>Enterobacteriaceae</taxon>
        <taxon>Escherichia</taxon>
    </lineage>
</organism>